<dbReference type="AlphaFoldDB" id="A0A9Q0L0A2"/>
<sequence length="107" mass="12620">MLESRETKIERDSFDFGFQPWKSKETKIDEKNEEQRRRRLSRTHLLLLLLVSAKPLILFSLVAEGGNEEDLWRTTFADLWKGETKKKICGEPPFADLWKGETSYPFD</sequence>
<protein>
    <submittedName>
        <fullName evidence="2">Uncharacterized protein</fullName>
    </submittedName>
</protein>
<proteinExistence type="predicted"/>
<evidence type="ECO:0000313" key="2">
    <source>
        <dbReference type="EMBL" id="KAJ4979954.1"/>
    </source>
</evidence>
<keyword evidence="1" id="KW-0812">Transmembrane</keyword>
<organism evidence="2 3">
    <name type="scientific">Protea cynaroides</name>
    <dbReference type="NCBI Taxonomy" id="273540"/>
    <lineage>
        <taxon>Eukaryota</taxon>
        <taxon>Viridiplantae</taxon>
        <taxon>Streptophyta</taxon>
        <taxon>Embryophyta</taxon>
        <taxon>Tracheophyta</taxon>
        <taxon>Spermatophyta</taxon>
        <taxon>Magnoliopsida</taxon>
        <taxon>Proteales</taxon>
        <taxon>Proteaceae</taxon>
        <taxon>Protea</taxon>
    </lineage>
</organism>
<evidence type="ECO:0000313" key="3">
    <source>
        <dbReference type="Proteomes" id="UP001141806"/>
    </source>
</evidence>
<gene>
    <name evidence="2" type="ORF">NE237_010734</name>
</gene>
<keyword evidence="1" id="KW-0472">Membrane</keyword>
<feature type="transmembrane region" description="Helical" evidence="1">
    <location>
        <begin position="45"/>
        <end position="63"/>
    </location>
</feature>
<name>A0A9Q0L0A2_9MAGN</name>
<comment type="caution">
    <text evidence="2">The sequence shown here is derived from an EMBL/GenBank/DDBJ whole genome shotgun (WGS) entry which is preliminary data.</text>
</comment>
<keyword evidence="1" id="KW-1133">Transmembrane helix</keyword>
<evidence type="ECO:0000256" key="1">
    <source>
        <dbReference type="SAM" id="Phobius"/>
    </source>
</evidence>
<keyword evidence="3" id="KW-1185">Reference proteome</keyword>
<dbReference type="EMBL" id="JAMYWD010000002">
    <property type="protein sequence ID" value="KAJ4979954.1"/>
    <property type="molecule type" value="Genomic_DNA"/>
</dbReference>
<accession>A0A9Q0L0A2</accession>
<dbReference type="Proteomes" id="UP001141806">
    <property type="component" value="Unassembled WGS sequence"/>
</dbReference>
<reference evidence="2" key="1">
    <citation type="journal article" date="2023" name="Plant J.">
        <title>The genome of the king protea, Protea cynaroides.</title>
        <authorList>
            <person name="Chang J."/>
            <person name="Duong T.A."/>
            <person name="Schoeman C."/>
            <person name="Ma X."/>
            <person name="Roodt D."/>
            <person name="Barker N."/>
            <person name="Li Z."/>
            <person name="Van de Peer Y."/>
            <person name="Mizrachi E."/>
        </authorList>
    </citation>
    <scope>NUCLEOTIDE SEQUENCE</scope>
    <source>
        <tissue evidence="2">Young leaves</tissue>
    </source>
</reference>